<evidence type="ECO:0000259" key="2">
    <source>
        <dbReference type="PROSITE" id="PS50181"/>
    </source>
</evidence>
<dbReference type="AlphaFoldDB" id="A0AAV0IYQ3"/>
<organism evidence="3 4">
    <name type="scientific">Linum tenue</name>
    <dbReference type="NCBI Taxonomy" id="586396"/>
    <lineage>
        <taxon>Eukaryota</taxon>
        <taxon>Viridiplantae</taxon>
        <taxon>Streptophyta</taxon>
        <taxon>Embryophyta</taxon>
        <taxon>Tracheophyta</taxon>
        <taxon>Spermatophyta</taxon>
        <taxon>Magnoliopsida</taxon>
        <taxon>eudicotyledons</taxon>
        <taxon>Gunneridae</taxon>
        <taxon>Pentapetalae</taxon>
        <taxon>rosids</taxon>
        <taxon>fabids</taxon>
        <taxon>Malpighiales</taxon>
        <taxon>Linaceae</taxon>
        <taxon>Linum</taxon>
    </lineage>
</organism>
<dbReference type="InterPro" id="IPR001810">
    <property type="entry name" value="F-box_dom"/>
</dbReference>
<name>A0AAV0IYQ3_9ROSI</name>
<evidence type="ECO:0000313" key="4">
    <source>
        <dbReference type="Proteomes" id="UP001154282"/>
    </source>
</evidence>
<dbReference type="InterPro" id="IPR055294">
    <property type="entry name" value="FBL60-like"/>
</dbReference>
<dbReference type="Pfam" id="PF00646">
    <property type="entry name" value="F-box"/>
    <property type="match status" value="1"/>
</dbReference>
<dbReference type="InterPro" id="IPR036047">
    <property type="entry name" value="F-box-like_dom_sf"/>
</dbReference>
<gene>
    <name evidence="3" type="ORF">LITE_LOCUS11674</name>
</gene>
<evidence type="ECO:0000256" key="1">
    <source>
        <dbReference type="SAM" id="MobiDB-lite"/>
    </source>
</evidence>
<dbReference type="Gene3D" id="1.20.1280.50">
    <property type="match status" value="1"/>
</dbReference>
<feature type="region of interest" description="Disordered" evidence="1">
    <location>
        <begin position="1"/>
        <end position="31"/>
    </location>
</feature>
<dbReference type="PROSITE" id="PS50181">
    <property type="entry name" value="FBOX"/>
    <property type="match status" value="1"/>
</dbReference>
<dbReference type="EMBL" id="CAMGYJ010000004">
    <property type="protein sequence ID" value="CAI0402588.1"/>
    <property type="molecule type" value="Genomic_DNA"/>
</dbReference>
<proteinExistence type="predicted"/>
<dbReference type="SUPFAM" id="SSF81383">
    <property type="entry name" value="F-box domain"/>
    <property type="match status" value="1"/>
</dbReference>
<keyword evidence="4" id="KW-1185">Reference proteome</keyword>
<feature type="domain" description="F-box" evidence="2">
    <location>
        <begin position="30"/>
        <end position="86"/>
    </location>
</feature>
<sequence>MAASDSVLAGQEEELHAESHDNNSSGSSNSDLISALPDDILTPILSLLSLKEAASTSTLSNRWKTVWKSAATVLGFEGVDETLKNAPPERRWEKGRRQSYVNWVSGVVRQLQQHNDNGASSKVSTFRVSFGLDSECNSDGDIDRWLEFAISKRVESLELCLGRNCTTIEKCYPFPQR</sequence>
<accession>A0AAV0IYQ3</accession>
<dbReference type="PANTHER" id="PTHR31293">
    <property type="entry name" value="RNI-LIKE SUPERFAMILY PROTEIN"/>
    <property type="match status" value="1"/>
</dbReference>
<reference evidence="3" key="1">
    <citation type="submission" date="2022-08" db="EMBL/GenBank/DDBJ databases">
        <authorList>
            <person name="Gutierrez-Valencia J."/>
        </authorList>
    </citation>
    <scope>NUCLEOTIDE SEQUENCE</scope>
</reference>
<dbReference type="Proteomes" id="UP001154282">
    <property type="component" value="Unassembled WGS sequence"/>
</dbReference>
<protein>
    <recommendedName>
        <fullName evidence="2">F-box domain-containing protein</fullName>
    </recommendedName>
</protein>
<evidence type="ECO:0000313" key="3">
    <source>
        <dbReference type="EMBL" id="CAI0402588.1"/>
    </source>
</evidence>
<dbReference type="CDD" id="cd22160">
    <property type="entry name" value="F-box_AtFBL13-like"/>
    <property type="match status" value="1"/>
</dbReference>
<comment type="caution">
    <text evidence="3">The sequence shown here is derived from an EMBL/GenBank/DDBJ whole genome shotgun (WGS) entry which is preliminary data.</text>
</comment>
<dbReference type="PANTHER" id="PTHR31293:SF12">
    <property type="entry name" value="RNI-LIKE SUPERFAMILY PROTEIN"/>
    <property type="match status" value="1"/>
</dbReference>
<dbReference type="InterPro" id="IPR053781">
    <property type="entry name" value="F-box_AtFBL13-like"/>
</dbReference>